<keyword evidence="1" id="KW-0812">Transmembrane</keyword>
<evidence type="ECO:0000313" key="2">
    <source>
        <dbReference type="EMBL" id="MRD49184.1"/>
    </source>
</evidence>
<keyword evidence="1" id="KW-1133">Transmembrane helix</keyword>
<feature type="transmembrane region" description="Helical" evidence="1">
    <location>
        <begin position="36"/>
        <end position="57"/>
    </location>
</feature>
<reference evidence="2 3" key="1">
    <citation type="submission" date="2019-11" db="EMBL/GenBank/DDBJ databases">
        <title>Caenimonas koreensis gen. nov., sp. nov., isolated from activated sludge.</title>
        <authorList>
            <person name="Seung H.R."/>
        </authorList>
    </citation>
    <scope>NUCLEOTIDE SEQUENCE [LARGE SCALE GENOMIC DNA]</scope>
    <source>
        <strain evidence="2 3">EMB320</strain>
    </source>
</reference>
<feature type="transmembrane region" description="Helical" evidence="1">
    <location>
        <begin position="113"/>
        <end position="139"/>
    </location>
</feature>
<sequence>MFAVLPNIGISGLANLAAFTLQGETSSFGQQHGEPWVSAFQSMLFAPFVETLLLCVWIEAAVRLGQKRLFIAIGAGVIAGLLHAIVTPIWFFTSAWAFFVYACGYLAWRPHSFPSAFIAAALAHALNNATGVALLFVIARFA</sequence>
<evidence type="ECO:0000313" key="3">
    <source>
        <dbReference type="Proteomes" id="UP000487350"/>
    </source>
</evidence>
<evidence type="ECO:0008006" key="4">
    <source>
        <dbReference type="Google" id="ProtNLM"/>
    </source>
</evidence>
<dbReference type="Proteomes" id="UP000487350">
    <property type="component" value="Unassembled WGS sequence"/>
</dbReference>
<keyword evidence="3" id="KW-1185">Reference proteome</keyword>
<evidence type="ECO:0000256" key="1">
    <source>
        <dbReference type="SAM" id="Phobius"/>
    </source>
</evidence>
<keyword evidence="1" id="KW-0472">Membrane</keyword>
<dbReference type="AlphaFoldDB" id="A0A844AYR6"/>
<feature type="transmembrane region" description="Helical" evidence="1">
    <location>
        <begin position="69"/>
        <end position="93"/>
    </location>
</feature>
<dbReference type="OrthoDB" id="8919121at2"/>
<comment type="caution">
    <text evidence="2">The sequence shown here is derived from an EMBL/GenBank/DDBJ whole genome shotgun (WGS) entry which is preliminary data.</text>
</comment>
<protein>
    <recommendedName>
        <fullName evidence="4">CAAX protease self-immunity</fullName>
    </recommendedName>
</protein>
<organism evidence="2 3">
    <name type="scientific">Caenimonas koreensis DSM 17982</name>
    <dbReference type="NCBI Taxonomy" id="1121255"/>
    <lineage>
        <taxon>Bacteria</taxon>
        <taxon>Pseudomonadati</taxon>
        <taxon>Pseudomonadota</taxon>
        <taxon>Betaproteobacteria</taxon>
        <taxon>Burkholderiales</taxon>
        <taxon>Comamonadaceae</taxon>
        <taxon>Caenimonas</taxon>
    </lineage>
</organism>
<proteinExistence type="predicted"/>
<accession>A0A844AYR6</accession>
<name>A0A844AYR6_9BURK</name>
<dbReference type="RefSeq" id="WP_153586492.1">
    <property type="nucleotide sequence ID" value="NZ_WJBU01000020.1"/>
</dbReference>
<dbReference type="EMBL" id="WJBU01000020">
    <property type="protein sequence ID" value="MRD49184.1"/>
    <property type="molecule type" value="Genomic_DNA"/>
</dbReference>
<gene>
    <name evidence="2" type="ORF">GHT07_18055</name>
</gene>